<keyword evidence="3 9" id="KW-1133">Transmembrane helix</keyword>
<dbReference type="KEGG" id="tcd:AAIA72_04375"/>
<dbReference type="GO" id="GO:0007165">
    <property type="term" value="P:signal transduction"/>
    <property type="evidence" value="ECO:0007669"/>
    <property type="project" value="UniProtKB-KW"/>
</dbReference>
<sequence>MKLLLLPAIRLMNRLKLVYKFALISILFLLPIIALGYSLVSQMYKDIQAVKNEQSGLRVLESATQIYRLALDYRDYRTVSKLRQVPELNDRVEYIRKKLNAELENLAALPMPFDTRNDLKDQLEGVVKAWKQMVAEDANQMTLAPQFNYYDTFVKKSRSLVSSVGQLSGLSLDPSRTVQFILNFNNRLHTAADTVGHARAAGIFALVEGRVAYETSDVLNALYDELSGVQTGLLPALDVLLGASPEVKAALSGPAEALRGLLPKVRDSMDEQIITPASLEMRWPEFDELASGALKQIYDFESLGLEQVNLVLENRLEERYRTLTTIFVVQGILLLIIIYLYSGFFVSVKGTIERFAQAAEKVANGDLTVQLAMSNRDEMGALSSEFNSMTSRMHDLIKVVAETGQNVDQQAARVHELAVENREAVATQMSETEQIATSMHQMAMTVEEVARSSEAAADSAASANDEAANGQKVVEETLRTIEHLAEEINRSMERINRVEEDSENIAQVLVEIKAIADQTNLLALNAAIEAARAGEQGRGFAVVADEVRTLSQRTQKSTEEIEAMIERLQSGVSSAVEAMQDSHRATQRTVEQSNLVAAALGNIVKAVANIVDMSHQIAQAAEEQAVVAKTIDQNVVRISDLGHETAENADETLKASEALSELTKRLHDLIGTFRV</sequence>
<dbReference type="PANTHER" id="PTHR32089">
    <property type="entry name" value="METHYL-ACCEPTING CHEMOTAXIS PROTEIN MCPB"/>
    <property type="match status" value="1"/>
</dbReference>
<dbReference type="InterPro" id="IPR003660">
    <property type="entry name" value="HAMP_dom"/>
</dbReference>
<protein>
    <submittedName>
        <fullName evidence="12">Methyl-accepting chemotaxis protein</fullName>
    </submittedName>
</protein>
<evidence type="ECO:0000256" key="1">
    <source>
        <dbReference type="ARBA" id="ARBA00004141"/>
    </source>
</evidence>
<proteinExistence type="inferred from homology"/>
<dbReference type="GO" id="GO:0006935">
    <property type="term" value="P:chemotaxis"/>
    <property type="evidence" value="ECO:0007669"/>
    <property type="project" value="UniProtKB-ARBA"/>
</dbReference>
<dbReference type="InterPro" id="IPR004089">
    <property type="entry name" value="MCPsignal_dom"/>
</dbReference>
<dbReference type="FunFam" id="1.10.287.950:FF:000001">
    <property type="entry name" value="Methyl-accepting chemotaxis sensory transducer"/>
    <property type="match status" value="1"/>
</dbReference>
<dbReference type="PANTHER" id="PTHR32089:SF119">
    <property type="entry name" value="METHYL-ACCEPTING CHEMOTAXIS PROTEIN CTPL"/>
    <property type="match status" value="1"/>
</dbReference>
<comment type="subcellular location">
    <subcellularLocation>
        <location evidence="1">Membrane</location>
        <topology evidence="1">Multi-pass membrane protein</topology>
    </subcellularLocation>
</comment>
<dbReference type="SUPFAM" id="SSF58104">
    <property type="entry name" value="Methyl-accepting chemotaxis protein (MCP) signaling domain"/>
    <property type="match status" value="1"/>
</dbReference>
<name>A0AB39UZ97_9GAMM</name>
<organism evidence="12">
    <name type="scientific">Thermohahella caldifontis</name>
    <dbReference type="NCBI Taxonomy" id="3142973"/>
    <lineage>
        <taxon>Bacteria</taxon>
        <taxon>Pseudomonadati</taxon>
        <taxon>Pseudomonadota</taxon>
        <taxon>Gammaproteobacteria</taxon>
        <taxon>Oceanospirillales</taxon>
        <taxon>Hahellaceae</taxon>
        <taxon>Thermohahella</taxon>
    </lineage>
</organism>
<feature type="coiled-coil region" evidence="8">
    <location>
        <begin position="474"/>
        <end position="501"/>
    </location>
</feature>
<dbReference type="CDD" id="cd06225">
    <property type="entry name" value="HAMP"/>
    <property type="match status" value="1"/>
</dbReference>
<keyword evidence="4 9" id="KW-0472">Membrane</keyword>
<feature type="transmembrane region" description="Helical" evidence="9">
    <location>
        <begin position="21"/>
        <end position="40"/>
    </location>
</feature>
<dbReference type="Pfam" id="PF00015">
    <property type="entry name" value="MCPsignal"/>
    <property type="match status" value="1"/>
</dbReference>
<gene>
    <name evidence="12" type="ORF">AAIA72_04375</name>
</gene>
<keyword evidence="8" id="KW-0175">Coiled coil</keyword>
<evidence type="ECO:0000259" key="10">
    <source>
        <dbReference type="PROSITE" id="PS50111"/>
    </source>
</evidence>
<dbReference type="RefSeq" id="WP_369602211.1">
    <property type="nucleotide sequence ID" value="NZ_CP154858.1"/>
</dbReference>
<dbReference type="GO" id="GO:0016020">
    <property type="term" value="C:membrane"/>
    <property type="evidence" value="ECO:0007669"/>
    <property type="project" value="UniProtKB-SubCell"/>
</dbReference>
<reference evidence="12" key="1">
    <citation type="submission" date="2024-05" db="EMBL/GenBank/DDBJ databases">
        <title>Genome sequencing of novel strain.</title>
        <authorList>
            <person name="Ganbat D."/>
            <person name="Ganbat S."/>
            <person name="Lee S.-J."/>
        </authorList>
    </citation>
    <scope>NUCLEOTIDE SEQUENCE</scope>
    <source>
        <strain evidence="12">SMD15-11</strain>
    </source>
</reference>
<dbReference type="EMBL" id="CP154858">
    <property type="protein sequence ID" value="XDT73217.1"/>
    <property type="molecule type" value="Genomic_DNA"/>
</dbReference>
<dbReference type="Gene3D" id="1.10.287.950">
    <property type="entry name" value="Methyl-accepting chemotaxis protein"/>
    <property type="match status" value="1"/>
</dbReference>
<dbReference type="SMART" id="SM00304">
    <property type="entry name" value="HAMP"/>
    <property type="match status" value="1"/>
</dbReference>
<dbReference type="AlphaFoldDB" id="A0AB39UZ97"/>
<evidence type="ECO:0000256" key="5">
    <source>
        <dbReference type="ARBA" id="ARBA00023224"/>
    </source>
</evidence>
<dbReference type="CDD" id="cd11386">
    <property type="entry name" value="MCP_signal"/>
    <property type="match status" value="1"/>
</dbReference>
<evidence type="ECO:0000256" key="4">
    <source>
        <dbReference type="ARBA" id="ARBA00023136"/>
    </source>
</evidence>
<evidence type="ECO:0000313" key="12">
    <source>
        <dbReference type="EMBL" id="XDT73217.1"/>
    </source>
</evidence>
<evidence type="ECO:0000256" key="3">
    <source>
        <dbReference type="ARBA" id="ARBA00022989"/>
    </source>
</evidence>
<keyword evidence="5 7" id="KW-0807">Transducer</keyword>
<dbReference type="PROSITE" id="PS50111">
    <property type="entry name" value="CHEMOTAXIS_TRANSDUC_2"/>
    <property type="match status" value="1"/>
</dbReference>
<evidence type="ECO:0000259" key="11">
    <source>
        <dbReference type="PROSITE" id="PS50885"/>
    </source>
</evidence>
<feature type="domain" description="HAMP" evidence="11">
    <location>
        <begin position="352"/>
        <end position="398"/>
    </location>
</feature>
<evidence type="ECO:0000256" key="6">
    <source>
        <dbReference type="ARBA" id="ARBA00029447"/>
    </source>
</evidence>
<evidence type="ECO:0000256" key="7">
    <source>
        <dbReference type="PROSITE-ProRule" id="PRU00284"/>
    </source>
</evidence>
<feature type="domain" description="Methyl-accepting transducer" evidence="10">
    <location>
        <begin position="403"/>
        <end position="639"/>
    </location>
</feature>
<dbReference type="PROSITE" id="PS50885">
    <property type="entry name" value="HAMP"/>
    <property type="match status" value="1"/>
</dbReference>
<dbReference type="SMART" id="SM00283">
    <property type="entry name" value="MA"/>
    <property type="match status" value="1"/>
</dbReference>
<feature type="transmembrane region" description="Helical" evidence="9">
    <location>
        <begin position="323"/>
        <end position="346"/>
    </location>
</feature>
<evidence type="ECO:0000256" key="9">
    <source>
        <dbReference type="SAM" id="Phobius"/>
    </source>
</evidence>
<accession>A0AB39UZ97</accession>
<evidence type="ECO:0000256" key="2">
    <source>
        <dbReference type="ARBA" id="ARBA00022692"/>
    </source>
</evidence>
<evidence type="ECO:0000256" key="8">
    <source>
        <dbReference type="SAM" id="Coils"/>
    </source>
</evidence>
<dbReference type="Pfam" id="PF00672">
    <property type="entry name" value="HAMP"/>
    <property type="match status" value="1"/>
</dbReference>
<comment type="similarity">
    <text evidence="6">Belongs to the methyl-accepting chemotaxis (MCP) protein family.</text>
</comment>
<keyword evidence="2 9" id="KW-0812">Transmembrane</keyword>